<protein>
    <submittedName>
        <fullName evidence="2">Uncharacterized protein</fullName>
    </submittedName>
</protein>
<proteinExistence type="predicted"/>
<evidence type="ECO:0000313" key="2">
    <source>
        <dbReference type="EMBL" id="KAJ5156093.1"/>
    </source>
</evidence>
<dbReference type="AlphaFoldDB" id="A0A9W9HT08"/>
<feature type="region of interest" description="Disordered" evidence="1">
    <location>
        <begin position="259"/>
        <end position="293"/>
    </location>
</feature>
<dbReference type="Proteomes" id="UP001146351">
    <property type="component" value="Unassembled WGS sequence"/>
</dbReference>
<organism evidence="2 3">
    <name type="scientific">Penicillium capsulatum</name>
    <dbReference type="NCBI Taxonomy" id="69766"/>
    <lineage>
        <taxon>Eukaryota</taxon>
        <taxon>Fungi</taxon>
        <taxon>Dikarya</taxon>
        <taxon>Ascomycota</taxon>
        <taxon>Pezizomycotina</taxon>
        <taxon>Eurotiomycetes</taxon>
        <taxon>Eurotiomycetidae</taxon>
        <taxon>Eurotiales</taxon>
        <taxon>Aspergillaceae</taxon>
        <taxon>Penicillium</taxon>
    </lineage>
</organism>
<name>A0A9W9HT08_9EURO</name>
<reference evidence="2" key="1">
    <citation type="submission" date="2022-11" db="EMBL/GenBank/DDBJ databases">
        <authorList>
            <person name="Petersen C."/>
        </authorList>
    </citation>
    <scope>NUCLEOTIDE SEQUENCE</scope>
    <source>
        <strain evidence="2">IBT 21917</strain>
    </source>
</reference>
<evidence type="ECO:0000313" key="3">
    <source>
        <dbReference type="Proteomes" id="UP001146351"/>
    </source>
</evidence>
<keyword evidence="3" id="KW-1185">Reference proteome</keyword>
<gene>
    <name evidence="2" type="ORF">N7492_008896</name>
</gene>
<sequence length="293" mass="33023">MAEIEPDASDSYQVAFAKAITPWSSGRPRRDKIHQTVKIGWFTCDLLLMLEMANGFLQVELKEDDFIATLEAIDAASTTTIPGRRIPLLLSLRPRRMWTDTEIMKEQETEDSFNENWATAAAMSDSMVKPRVYTEKQKTKVYEKMTALIKILRLSAKYRTMMRFCFVVRRGPQGQRTSHHVQQSDLQHDIANPNLASIDDALLSYVLGITKETVEGSGPSGEPEMEEAGSPTSAPGGFRVREGVIEVFTYNGFLRDKLSRMEPKNSDSIDRYDLATKNSKVQDSEARKRTSGS</sequence>
<evidence type="ECO:0000256" key="1">
    <source>
        <dbReference type="SAM" id="MobiDB-lite"/>
    </source>
</evidence>
<feature type="region of interest" description="Disordered" evidence="1">
    <location>
        <begin position="214"/>
        <end position="237"/>
    </location>
</feature>
<reference evidence="2" key="2">
    <citation type="journal article" date="2023" name="IMA Fungus">
        <title>Comparative genomic study of the Penicillium genus elucidates a diverse pangenome and 15 lateral gene transfer events.</title>
        <authorList>
            <person name="Petersen C."/>
            <person name="Sorensen T."/>
            <person name="Nielsen M.R."/>
            <person name="Sondergaard T.E."/>
            <person name="Sorensen J.L."/>
            <person name="Fitzpatrick D.A."/>
            <person name="Frisvad J.C."/>
            <person name="Nielsen K.L."/>
        </authorList>
    </citation>
    <scope>NUCLEOTIDE SEQUENCE</scope>
    <source>
        <strain evidence="2">IBT 21917</strain>
    </source>
</reference>
<accession>A0A9W9HT08</accession>
<comment type="caution">
    <text evidence="2">The sequence shown here is derived from an EMBL/GenBank/DDBJ whole genome shotgun (WGS) entry which is preliminary data.</text>
</comment>
<dbReference type="EMBL" id="JAPQKO010000006">
    <property type="protein sequence ID" value="KAJ5156093.1"/>
    <property type="molecule type" value="Genomic_DNA"/>
</dbReference>